<dbReference type="InterPro" id="IPR000225">
    <property type="entry name" value="Armadillo"/>
</dbReference>
<feature type="region of interest" description="Disordered" evidence="8">
    <location>
        <begin position="912"/>
        <end position="931"/>
    </location>
</feature>
<feature type="active site" description="Proton acceptor" evidence="7">
    <location>
        <position position="773"/>
    </location>
</feature>
<keyword evidence="3 7" id="KW-0378">Hydrolase</keyword>
<reference evidence="10" key="1">
    <citation type="submission" date="2023-08" db="EMBL/GenBank/DDBJ databases">
        <title>A de novo genome assembly of Solanum verrucosum Schlechtendal, a Mexican diploid species geographically isolated from the other diploid A-genome species in potato relatives.</title>
        <authorList>
            <person name="Hosaka K."/>
        </authorList>
    </citation>
    <scope>NUCLEOTIDE SEQUENCE</scope>
    <source>
        <tissue evidence="10">Young leaves</tissue>
    </source>
</reference>
<keyword evidence="11" id="KW-1185">Reference proteome</keyword>
<dbReference type="InterPro" id="IPR045217">
    <property type="entry name" value="PNPLA8-like"/>
</dbReference>
<feature type="region of interest" description="Disordered" evidence="8">
    <location>
        <begin position="1252"/>
        <end position="1280"/>
    </location>
</feature>
<dbReference type="Gene3D" id="1.25.10.10">
    <property type="entry name" value="Leucine-rich Repeat Variant"/>
    <property type="match status" value="1"/>
</dbReference>
<feature type="region of interest" description="Disordered" evidence="8">
    <location>
        <begin position="23"/>
        <end position="63"/>
    </location>
</feature>
<proteinExistence type="predicted"/>
<dbReference type="SMART" id="SM00369">
    <property type="entry name" value="LRR_TYP"/>
    <property type="match status" value="3"/>
</dbReference>
<dbReference type="Pfam" id="PF00514">
    <property type="entry name" value="Arm"/>
    <property type="match status" value="1"/>
</dbReference>
<dbReference type="SUPFAM" id="SSF52058">
    <property type="entry name" value="L domain-like"/>
    <property type="match status" value="1"/>
</dbReference>
<dbReference type="InterPro" id="IPR003591">
    <property type="entry name" value="Leu-rich_rpt_typical-subtyp"/>
</dbReference>
<sequence>MSWGLGWKRPSDVFHLTLSYGEDEALDESTPTSSRSSSSTSAHTSPFSPSPPSPAAEGQEENNQEELLGFRVDLDWNVGDDEDQVALKLQSQVMVALPSPQDTVEIEFKEKTENENAGEEDMGEVAVEMRVVKRREPLKGVMMWRVGSSSQQSDGMGVLSKLMRLNFANGGGLGIGEGTPVGCADHWKSVTVVSLCGLGLMGTSNFRKHSKVLPVEITQLPLIERLYLDNNKLSNLPPELGALKCLKVLAVDYNMLVSVPVELRECIGLVELSLEHNKLVRPLLDFRAMTMLRVLRLFGNPLEFLPDILPLQKLRHLSLANIRVVADDQLRLVNVQIEMENSSYFIASRHKLSAFFSLIFRFSSCHHPLLASALAKIMQDEGNRVVVGKDENAVRQLISMISSDNQHVVEQACSALSSLATDVSVAMQLMKSDIMQPIERVLKSAGPEEVISVLQVLGNLAFASDIVQRLALFAVGNLAFCLENRRILVTSESLRELLLRLTVASEAQVSKAAARALAILGENEVLRRAIRGRQVPKQGLRILSMDGGGMKGLATVRILKEIEKGTGKQIHELFDLICGTSTGGMLAVALGIKLMSLEKCEEIYKKLGKLVFAETVHKDNEAATWREKLDQLYKSSSQSFRVVVHGSKHSAEQFERLLQEMCADEDGDLLIESAIKRIPKVFVVSTLVSATPAQPFIFRNYQYPPGTPEISPAATENLTIAGQGTVSDPAQVEHKRNAFMGSCKHRIWQAIRASSAAPYYLDDYSDDVYRWQDGAIVANNPTIFAIREAQLLWPDARIDCMVSIGCGSVPMKVRKGGWRYLDTGQVLIESACSVDRVEEALSTLLPLLPDVHYFRFNPVDERCDMELDETDPAVWLKLEAATDDYIQNTSAAFKNICERLLERPHDEKFSDKKSNQFLKAKNSKTDESSPSLGWRRSVLLVEAPNSADAGRVFHHVRSLESFCARNGIKLSLFNGISNTQKATPGSTFPTPFASPLFTGSFPSSPLLYSPDIGAHRVGRIELVPPLSLDGLQSAKTTVSPPESPRKRRQLSLPVQSLYEKLKNSPQVGVVHLALQNDTSGSVLSWQNDVFVVAEPGELADKFLQSVKFSLLSMMRGRRRKYASVISDISTVADLVRCRPCFQIGGVVHRYIGRQTQVMEDDQEIGAYMFRRTVPSMHLTSEDIRWMVGAWRERIIIFTGFYGPIQPVIKAFLDSGAKAVICPSSEPDEVQLSTFHGSGDFNSFDNGKFEIGEEEAEDDDTEPTSPASDWDDSEPEQSEGRSQFFWDDDEGELSQFICQFYESLFQGGSRIGAALQHARASHRSLRYSCHLPSIP</sequence>
<dbReference type="SUPFAM" id="SSF48371">
    <property type="entry name" value="ARM repeat"/>
    <property type="match status" value="1"/>
</dbReference>
<feature type="domain" description="PNPLA" evidence="9">
    <location>
        <begin position="543"/>
        <end position="786"/>
    </location>
</feature>
<evidence type="ECO:0000256" key="8">
    <source>
        <dbReference type="SAM" id="MobiDB-lite"/>
    </source>
</evidence>
<keyword evidence="1" id="KW-0433">Leucine-rich repeat</keyword>
<dbReference type="Proteomes" id="UP001234989">
    <property type="component" value="Chromosome 2"/>
</dbReference>
<feature type="compositionally biased region" description="Acidic residues" evidence="8">
    <location>
        <begin position="1252"/>
        <end position="1261"/>
    </location>
</feature>
<evidence type="ECO:0000256" key="6">
    <source>
        <dbReference type="PROSITE-ProRule" id="PRU00259"/>
    </source>
</evidence>
<dbReference type="PANTHER" id="PTHR24185">
    <property type="entry name" value="CALCIUM-INDEPENDENT PHOSPHOLIPASE A2-GAMMA"/>
    <property type="match status" value="1"/>
</dbReference>
<dbReference type="GO" id="GO:0016042">
    <property type="term" value="P:lipid catabolic process"/>
    <property type="evidence" value="ECO:0007669"/>
    <property type="project" value="UniProtKB-UniRule"/>
</dbReference>
<dbReference type="SUPFAM" id="SSF52151">
    <property type="entry name" value="FabD/lysophospholipase-like"/>
    <property type="match status" value="1"/>
</dbReference>
<dbReference type="Gene3D" id="3.80.10.10">
    <property type="entry name" value="Ribonuclease Inhibitor"/>
    <property type="match status" value="1"/>
</dbReference>
<dbReference type="InterPro" id="IPR016024">
    <property type="entry name" value="ARM-type_fold"/>
</dbReference>
<feature type="compositionally biased region" description="Low complexity" evidence="8">
    <location>
        <begin position="29"/>
        <end position="47"/>
    </location>
</feature>
<dbReference type="PANTHER" id="PTHR24185:SF1">
    <property type="entry name" value="CALCIUM-INDEPENDENT PHOSPHOLIPASE A2-GAMMA"/>
    <property type="match status" value="1"/>
</dbReference>
<dbReference type="InterPro" id="IPR011989">
    <property type="entry name" value="ARM-like"/>
</dbReference>
<dbReference type="PROSITE" id="PS51635">
    <property type="entry name" value="PNPLA"/>
    <property type="match status" value="1"/>
</dbReference>
<dbReference type="InterPro" id="IPR016035">
    <property type="entry name" value="Acyl_Trfase/lysoPLipase"/>
</dbReference>
<evidence type="ECO:0000256" key="5">
    <source>
        <dbReference type="ARBA" id="ARBA00023098"/>
    </source>
</evidence>
<protein>
    <recommendedName>
        <fullName evidence="9">PNPLA domain-containing protein</fullName>
    </recommendedName>
</protein>
<dbReference type="CDD" id="cd07211">
    <property type="entry name" value="Pat_PNPLA8"/>
    <property type="match status" value="1"/>
</dbReference>
<name>A0AAF0Q622_SOLVR</name>
<dbReference type="GO" id="GO:0006631">
    <property type="term" value="P:fatty acid metabolic process"/>
    <property type="evidence" value="ECO:0007669"/>
    <property type="project" value="TreeGrafter"/>
</dbReference>
<evidence type="ECO:0000256" key="7">
    <source>
        <dbReference type="PROSITE-ProRule" id="PRU01161"/>
    </source>
</evidence>
<dbReference type="GO" id="GO:0004620">
    <property type="term" value="F:phospholipase activity"/>
    <property type="evidence" value="ECO:0007669"/>
    <property type="project" value="InterPro"/>
</dbReference>
<dbReference type="EMBL" id="CP133613">
    <property type="protein sequence ID" value="WMV16250.1"/>
    <property type="molecule type" value="Genomic_DNA"/>
</dbReference>
<feature type="short sequence motif" description="GXGXXG" evidence="7">
    <location>
        <begin position="547"/>
        <end position="552"/>
    </location>
</feature>
<organism evidence="10 11">
    <name type="scientific">Solanum verrucosum</name>
    <dbReference type="NCBI Taxonomy" id="315347"/>
    <lineage>
        <taxon>Eukaryota</taxon>
        <taxon>Viridiplantae</taxon>
        <taxon>Streptophyta</taxon>
        <taxon>Embryophyta</taxon>
        <taxon>Tracheophyta</taxon>
        <taxon>Spermatophyta</taxon>
        <taxon>Magnoliopsida</taxon>
        <taxon>eudicotyledons</taxon>
        <taxon>Gunneridae</taxon>
        <taxon>Pentapetalae</taxon>
        <taxon>asterids</taxon>
        <taxon>lamiids</taxon>
        <taxon>Solanales</taxon>
        <taxon>Solanaceae</taxon>
        <taxon>Solanoideae</taxon>
        <taxon>Solaneae</taxon>
        <taxon>Solanum</taxon>
    </lineage>
</organism>
<evidence type="ECO:0000256" key="1">
    <source>
        <dbReference type="ARBA" id="ARBA00022614"/>
    </source>
</evidence>
<evidence type="ECO:0000259" key="9">
    <source>
        <dbReference type="PROSITE" id="PS51635"/>
    </source>
</evidence>
<keyword evidence="5 7" id="KW-0443">Lipid metabolism</keyword>
<dbReference type="InterPro" id="IPR002641">
    <property type="entry name" value="PNPLA_dom"/>
</dbReference>
<evidence type="ECO:0000256" key="3">
    <source>
        <dbReference type="ARBA" id="ARBA00022801"/>
    </source>
</evidence>
<evidence type="ECO:0000313" key="10">
    <source>
        <dbReference type="EMBL" id="WMV16250.1"/>
    </source>
</evidence>
<feature type="short sequence motif" description="DGA/G" evidence="7">
    <location>
        <begin position="773"/>
        <end position="775"/>
    </location>
</feature>
<feature type="repeat" description="ARM" evidence="6">
    <location>
        <begin position="392"/>
        <end position="422"/>
    </location>
</feature>
<dbReference type="Gene3D" id="3.40.1090.10">
    <property type="entry name" value="Cytosolic phospholipase A2 catalytic domain"/>
    <property type="match status" value="1"/>
</dbReference>
<keyword evidence="2" id="KW-0677">Repeat</keyword>
<accession>A0AAF0Q622</accession>
<dbReference type="SMART" id="SM00185">
    <property type="entry name" value="ARM"/>
    <property type="match status" value="3"/>
</dbReference>
<dbReference type="GO" id="GO:0016020">
    <property type="term" value="C:membrane"/>
    <property type="evidence" value="ECO:0007669"/>
    <property type="project" value="TreeGrafter"/>
</dbReference>
<dbReference type="PROSITE" id="PS50176">
    <property type="entry name" value="ARM_REPEAT"/>
    <property type="match status" value="1"/>
</dbReference>
<evidence type="ECO:0000256" key="4">
    <source>
        <dbReference type="ARBA" id="ARBA00022963"/>
    </source>
</evidence>
<keyword evidence="4 7" id="KW-0442">Lipid degradation</keyword>
<evidence type="ECO:0000256" key="2">
    <source>
        <dbReference type="ARBA" id="ARBA00022737"/>
    </source>
</evidence>
<evidence type="ECO:0000313" key="11">
    <source>
        <dbReference type="Proteomes" id="UP001234989"/>
    </source>
</evidence>
<gene>
    <name evidence="10" type="ORF">MTR67_009635</name>
</gene>
<dbReference type="InterPro" id="IPR032675">
    <property type="entry name" value="LRR_dom_sf"/>
</dbReference>
<dbReference type="Pfam" id="PF01734">
    <property type="entry name" value="Patatin"/>
    <property type="match status" value="1"/>
</dbReference>
<feature type="active site" description="Nucleophile" evidence="7">
    <location>
        <position position="581"/>
    </location>
</feature>
<feature type="short sequence motif" description="GXSXG" evidence="7">
    <location>
        <begin position="579"/>
        <end position="583"/>
    </location>
</feature>